<evidence type="ECO:0000256" key="5">
    <source>
        <dbReference type="ARBA" id="ARBA00022490"/>
    </source>
</evidence>
<comment type="similarity">
    <text evidence="3">Belongs to the BLOC1S4 family.</text>
</comment>
<dbReference type="GO" id="GO:0031083">
    <property type="term" value="C:BLOC-1 complex"/>
    <property type="evidence" value="ECO:0007669"/>
    <property type="project" value="InterPro"/>
</dbReference>
<evidence type="ECO:0000256" key="3">
    <source>
        <dbReference type="ARBA" id="ARBA00007289"/>
    </source>
</evidence>
<comment type="function">
    <text evidence="1">Component of the biogenesis of lysosome-related organelles complex-1 (BLOC-1), a complex that is involved in endosomal cargo sorting.</text>
</comment>
<feature type="compositionally biased region" description="Polar residues" evidence="8">
    <location>
        <begin position="17"/>
        <end position="28"/>
    </location>
</feature>
<feature type="compositionally biased region" description="Basic and acidic residues" evidence="8">
    <location>
        <begin position="1"/>
        <end position="13"/>
    </location>
</feature>
<dbReference type="FunCoup" id="K0KJQ0">
    <property type="interactions" value="30"/>
</dbReference>
<dbReference type="Proteomes" id="UP000009328">
    <property type="component" value="Unassembled WGS sequence"/>
</dbReference>
<evidence type="ECO:0000256" key="1">
    <source>
        <dbReference type="ARBA" id="ARBA00003807"/>
    </source>
</evidence>
<dbReference type="AlphaFoldDB" id="K0KJQ0"/>
<sequence>MSRDDGSIQRSHEALSGGSTVNTSSDDLTSLPADQELLIGEDQQKSNYNEEEDDPLGVKRLALSFDYLLYKITEKVDSLAQQTELSVLSKKNQVDVQLIDVENSMNNLKNLIKNCDELDNEFSMVEQINYIVNDFKHRIADLEKKVTQK</sequence>
<keyword evidence="7" id="KW-0175">Coiled coil</keyword>
<evidence type="ECO:0000256" key="7">
    <source>
        <dbReference type="SAM" id="Coils"/>
    </source>
</evidence>
<proteinExistence type="inferred from homology"/>
<feature type="region of interest" description="Disordered" evidence="8">
    <location>
        <begin position="1"/>
        <end position="53"/>
    </location>
</feature>
<dbReference type="eggNOG" id="ENOG502S5Q7">
    <property type="taxonomic scope" value="Eukaryota"/>
</dbReference>
<dbReference type="InterPro" id="IPR034455">
    <property type="entry name" value="CNL1"/>
</dbReference>
<feature type="coiled-coil region" evidence="7">
    <location>
        <begin position="98"/>
        <end position="128"/>
    </location>
</feature>
<comment type="caution">
    <text evidence="9">The sequence shown here is derived from an EMBL/GenBank/DDBJ whole genome shotgun (WGS) entry which is preliminary data.</text>
</comment>
<organism evidence="9 10">
    <name type="scientific">Wickerhamomyces ciferrii (strain ATCC 14091 / BCRC 22168 / CBS 111 / JCM 3599 / NBRC 0793 / NRRL Y-1031 F-60-10)</name>
    <name type="common">Yeast</name>
    <name type="synonym">Pichia ciferrii</name>
    <dbReference type="NCBI Taxonomy" id="1206466"/>
    <lineage>
        <taxon>Eukaryota</taxon>
        <taxon>Fungi</taxon>
        <taxon>Dikarya</taxon>
        <taxon>Ascomycota</taxon>
        <taxon>Saccharomycotina</taxon>
        <taxon>Saccharomycetes</taxon>
        <taxon>Phaffomycetales</taxon>
        <taxon>Wickerhamomycetaceae</taxon>
        <taxon>Wickerhamomyces</taxon>
    </lineage>
</organism>
<reference evidence="9 10" key="1">
    <citation type="journal article" date="2012" name="Eukaryot. Cell">
        <title>Draft genome sequence of Wickerhamomyces ciferrii NRRL Y-1031 F-60-10.</title>
        <authorList>
            <person name="Schneider J."/>
            <person name="Andrea H."/>
            <person name="Blom J."/>
            <person name="Jaenicke S."/>
            <person name="Ruckert C."/>
            <person name="Schorsch C."/>
            <person name="Szczepanowski R."/>
            <person name="Farwick M."/>
            <person name="Goesmann A."/>
            <person name="Puhler A."/>
            <person name="Schaffer S."/>
            <person name="Tauch A."/>
            <person name="Kohler T."/>
            <person name="Brinkrolf K."/>
        </authorList>
    </citation>
    <scope>NUCLEOTIDE SEQUENCE [LARGE SCALE GENOMIC DNA]</scope>
    <source>
        <strain evidence="10">ATCC 14091 / BCRC 22168 / CBS 111 / JCM 3599 / NBRC 0793 / NRRL Y-1031 F-60-10</strain>
    </source>
</reference>
<evidence type="ECO:0000256" key="4">
    <source>
        <dbReference type="ARBA" id="ARBA00014971"/>
    </source>
</evidence>
<gene>
    <name evidence="9" type="ORF">BN7_5072</name>
</gene>
<name>K0KJQ0_WICCF</name>
<evidence type="ECO:0000313" key="10">
    <source>
        <dbReference type="Proteomes" id="UP000009328"/>
    </source>
</evidence>
<dbReference type="PANTHER" id="PTHR39145:SF1">
    <property type="entry name" value="BIOGENESIS OF LYSOSOME-RELATED ORGANELLES COMPLEX 1 SUBUNIT CNL1"/>
    <property type="match status" value="1"/>
</dbReference>
<evidence type="ECO:0000313" key="9">
    <source>
        <dbReference type="EMBL" id="CCH45490.1"/>
    </source>
</evidence>
<accession>K0KJQ0</accession>
<dbReference type="InParanoid" id="K0KJQ0"/>
<dbReference type="EMBL" id="CAIF01000198">
    <property type="protein sequence ID" value="CCH45490.1"/>
    <property type="molecule type" value="Genomic_DNA"/>
</dbReference>
<dbReference type="HOGENOM" id="CLU_1751119_0_0_1"/>
<dbReference type="STRING" id="1206466.K0KJQ0"/>
<dbReference type="GO" id="GO:0007032">
    <property type="term" value="P:endosome organization"/>
    <property type="evidence" value="ECO:0007669"/>
    <property type="project" value="TreeGrafter"/>
</dbReference>
<dbReference type="PANTHER" id="PTHR39145">
    <property type="entry name" value="BIOGENESIS OF LYSOSOME-RELATED ORGANELLES COMPLEX 1 SUBUNIT CNL1"/>
    <property type="match status" value="1"/>
</dbReference>
<evidence type="ECO:0000256" key="6">
    <source>
        <dbReference type="ARBA" id="ARBA00029995"/>
    </source>
</evidence>
<protein>
    <recommendedName>
        <fullName evidence="4">Biogenesis of lysosome-related organelles complex 1 subunit CNL1</fullName>
    </recommendedName>
    <alternativeName>
        <fullName evidence="6">CNO-like protein 1</fullName>
    </alternativeName>
</protein>
<dbReference type="GO" id="GO:0005737">
    <property type="term" value="C:cytoplasm"/>
    <property type="evidence" value="ECO:0007669"/>
    <property type="project" value="UniProtKB-SubCell"/>
</dbReference>
<comment type="subcellular location">
    <subcellularLocation>
        <location evidence="2">Cytoplasm</location>
    </subcellularLocation>
</comment>
<evidence type="ECO:0000256" key="8">
    <source>
        <dbReference type="SAM" id="MobiDB-lite"/>
    </source>
</evidence>
<keyword evidence="5" id="KW-0963">Cytoplasm</keyword>
<keyword evidence="10" id="KW-1185">Reference proteome</keyword>
<evidence type="ECO:0000256" key="2">
    <source>
        <dbReference type="ARBA" id="ARBA00004496"/>
    </source>
</evidence>